<organism evidence="4 5">
    <name type="scientific">Nannocystis radixulma</name>
    <dbReference type="NCBI Taxonomy" id="2995305"/>
    <lineage>
        <taxon>Bacteria</taxon>
        <taxon>Pseudomonadati</taxon>
        <taxon>Myxococcota</taxon>
        <taxon>Polyangia</taxon>
        <taxon>Nannocystales</taxon>
        <taxon>Nannocystaceae</taxon>
        <taxon>Nannocystis</taxon>
    </lineage>
</organism>
<dbReference type="PROSITE" id="PS50110">
    <property type="entry name" value="RESPONSE_REGULATORY"/>
    <property type="match status" value="1"/>
</dbReference>
<proteinExistence type="predicted"/>
<keyword evidence="5" id="KW-1185">Reference proteome</keyword>
<accession>A0ABT5BKS1</accession>
<dbReference type="Gene3D" id="3.40.50.2300">
    <property type="match status" value="1"/>
</dbReference>
<dbReference type="Pfam" id="PF00072">
    <property type="entry name" value="Response_reg"/>
    <property type="match status" value="1"/>
</dbReference>
<evidence type="ECO:0000313" key="5">
    <source>
        <dbReference type="Proteomes" id="UP001217838"/>
    </source>
</evidence>
<feature type="domain" description="Response regulatory" evidence="3">
    <location>
        <begin position="3"/>
        <end position="117"/>
    </location>
</feature>
<dbReference type="InterPro" id="IPR050595">
    <property type="entry name" value="Bact_response_regulator"/>
</dbReference>
<evidence type="ECO:0000259" key="3">
    <source>
        <dbReference type="PROSITE" id="PS50110"/>
    </source>
</evidence>
<dbReference type="Pfam" id="PF14332">
    <property type="entry name" value="DUF4388"/>
    <property type="match status" value="1"/>
</dbReference>
<dbReference type="RefSeq" id="WP_272009231.1">
    <property type="nucleotide sequence ID" value="NZ_JAQNDN010000025.1"/>
</dbReference>
<comment type="caution">
    <text evidence="4">The sequence shown here is derived from an EMBL/GenBank/DDBJ whole genome shotgun (WGS) entry which is preliminary data.</text>
</comment>
<dbReference type="SMART" id="SM00448">
    <property type="entry name" value="REC"/>
    <property type="match status" value="1"/>
</dbReference>
<evidence type="ECO:0000256" key="2">
    <source>
        <dbReference type="PROSITE-ProRule" id="PRU00169"/>
    </source>
</evidence>
<dbReference type="InterPro" id="IPR001789">
    <property type="entry name" value="Sig_transdc_resp-reg_receiver"/>
</dbReference>
<name>A0ABT5BKS1_9BACT</name>
<dbReference type="InterPro" id="IPR025497">
    <property type="entry name" value="PatA-like_N"/>
</dbReference>
<dbReference type="InterPro" id="IPR011006">
    <property type="entry name" value="CheY-like_superfamily"/>
</dbReference>
<dbReference type="CDD" id="cd00156">
    <property type="entry name" value="REC"/>
    <property type="match status" value="1"/>
</dbReference>
<evidence type="ECO:0000313" key="4">
    <source>
        <dbReference type="EMBL" id="MDC0674747.1"/>
    </source>
</evidence>
<reference evidence="4 5" key="1">
    <citation type="submission" date="2022-11" db="EMBL/GenBank/DDBJ databases">
        <title>Minimal conservation of predation-associated metabolite biosynthetic gene clusters underscores biosynthetic potential of Myxococcota including descriptions for ten novel species: Archangium lansinium sp. nov., Myxococcus landrumus sp. nov., Nannocystis bai.</title>
        <authorList>
            <person name="Ahearne A."/>
            <person name="Stevens C."/>
            <person name="Dowd S."/>
        </authorList>
    </citation>
    <scope>NUCLEOTIDE SEQUENCE [LARGE SCALE GENOMIC DNA]</scope>
    <source>
        <strain evidence="4 5">NCELM</strain>
    </source>
</reference>
<dbReference type="PANTHER" id="PTHR44591:SF3">
    <property type="entry name" value="RESPONSE REGULATORY DOMAIN-CONTAINING PROTEIN"/>
    <property type="match status" value="1"/>
</dbReference>
<dbReference type="Proteomes" id="UP001217838">
    <property type="component" value="Unassembled WGS sequence"/>
</dbReference>
<sequence>MASLFIVEDDSHFRSVLTRDLEGHGFQVASASSVHSALAALARHPADVVLTDLWLGGPDGLDLLKMLPRVSRRTRPILMSANASARDHQVATELGAIDILIKPFTQTELLRSIHKAIDCETGFQGSVHGLSLIDMAQMFHLSQRSVTLVVTTAGLPPSKIHFRRGEIVDASHGALDGCDALRALLATSSGTLQTTGLEDGIVQSIDAPFDHLLLASLSRLDEELHDGRAPGDMPALFDVGDDGELVAPPARGGLDLAALLDLPPAAARDGAIEAACRRVVEAVDGALACAVVGVEHGVLLGYHQRSGGAPLSEDACAAAGRELFGGAGRLAVGRLHEVQLTATDHHLFGKLLADRERALILVTDRTISVGLGWALLRSQIGLVERPTP</sequence>
<dbReference type="PANTHER" id="PTHR44591">
    <property type="entry name" value="STRESS RESPONSE REGULATOR PROTEIN 1"/>
    <property type="match status" value="1"/>
</dbReference>
<dbReference type="EMBL" id="JAQNDN010000025">
    <property type="protein sequence ID" value="MDC0674747.1"/>
    <property type="molecule type" value="Genomic_DNA"/>
</dbReference>
<keyword evidence="1 2" id="KW-0597">Phosphoprotein</keyword>
<protein>
    <submittedName>
        <fullName evidence="4">Response regulator</fullName>
    </submittedName>
</protein>
<gene>
    <name evidence="4" type="ORF">POL58_43765</name>
</gene>
<dbReference type="SUPFAM" id="SSF52172">
    <property type="entry name" value="CheY-like"/>
    <property type="match status" value="1"/>
</dbReference>
<evidence type="ECO:0000256" key="1">
    <source>
        <dbReference type="ARBA" id="ARBA00022553"/>
    </source>
</evidence>
<feature type="modified residue" description="4-aspartylphosphate" evidence="2">
    <location>
        <position position="52"/>
    </location>
</feature>